<dbReference type="GeneID" id="115885394"/>
<dbReference type="InterPro" id="IPR020904">
    <property type="entry name" value="Sc_DH/Rdtase_CS"/>
</dbReference>
<evidence type="ECO:0000256" key="3">
    <source>
        <dbReference type="RuleBase" id="RU000363"/>
    </source>
</evidence>
<dbReference type="SUPFAM" id="SSF51735">
    <property type="entry name" value="NAD(P)-binding Rossmann-fold domains"/>
    <property type="match status" value="1"/>
</dbReference>
<dbReference type="PROSITE" id="PS00061">
    <property type="entry name" value="ADH_SHORT"/>
    <property type="match status" value="1"/>
</dbReference>
<dbReference type="GO" id="GO:0005737">
    <property type="term" value="C:cytoplasm"/>
    <property type="evidence" value="ECO:0007669"/>
    <property type="project" value="TreeGrafter"/>
</dbReference>
<protein>
    <submittedName>
        <fullName evidence="5">15-hydroxyprostaglandin dehydrogenase [NAD(+)]-like</fullName>
    </submittedName>
</protein>
<proteinExistence type="inferred from homology"/>
<dbReference type="PANTHER" id="PTHR44229">
    <property type="entry name" value="15-HYDROXYPROSTAGLANDIN DEHYDROGENASE [NAD(+)]"/>
    <property type="match status" value="1"/>
</dbReference>
<dbReference type="PRINTS" id="PR00081">
    <property type="entry name" value="GDHRDH"/>
</dbReference>
<keyword evidence="4" id="KW-1185">Reference proteome</keyword>
<evidence type="ECO:0000256" key="1">
    <source>
        <dbReference type="ARBA" id="ARBA00006484"/>
    </source>
</evidence>
<dbReference type="InterPro" id="IPR036291">
    <property type="entry name" value="NAD(P)-bd_dom_sf"/>
</dbReference>
<reference evidence="5" key="1">
    <citation type="submission" date="2025-08" db="UniProtKB">
        <authorList>
            <consortium name="RefSeq"/>
        </authorList>
    </citation>
    <scope>IDENTIFICATION</scope>
    <source>
        <tissue evidence="5">Gonads</tissue>
    </source>
</reference>
<dbReference type="RefSeq" id="XP_030760153.1">
    <property type="nucleotide sequence ID" value="XM_030904293.1"/>
</dbReference>
<dbReference type="Gene3D" id="3.40.50.720">
    <property type="entry name" value="NAD(P)-binding Rossmann-like Domain"/>
    <property type="match status" value="1"/>
</dbReference>
<dbReference type="Proteomes" id="UP000504635">
    <property type="component" value="Unplaced"/>
</dbReference>
<keyword evidence="2" id="KW-0560">Oxidoreductase</keyword>
<dbReference type="AlphaFoldDB" id="A0A6J2Y8I5"/>
<dbReference type="Pfam" id="PF00106">
    <property type="entry name" value="adh_short"/>
    <property type="match status" value="1"/>
</dbReference>
<dbReference type="InterPro" id="IPR002347">
    <property type="entry name" value="SDR_fam"/>
</dbReference>
<evidence type="ECO:0000256" key="2">
    <source>
        <dbReference type="ARBA" id="ARBA00023002"/>
    </source>
</evidence>
<dbReference type="FunCoup" id="A0A6J2Y8I5">
    <property type="interactions" value="109"/>
</dbReference>
<evidence type="ECO:0000313" key="4">
    <source>
        <dbReference type="Proteomes" id="UP000504635"/>
    </source>
</evidence>
<dbReference type="PRINTS" id="PR00080">
    <property type="entry name" value="SDRFAMILY"/>
</dbReference>
<dbReference type="KEGG" id="soy:115885394"/>
<accession>A0A6J2Y8I5</accession>
<comment type="similarity">
    <text evidence="1 3">Belongs to the short-chain dehydrogenases/reductases (SDR) family.</text>
</comment>
<dbReference type="PANTHER" id="PTHR44229:SF8">
    <property type="entry name" value="ALCOHOL DEHYDROGENASE-RELATED"/>
    <property type="match status" value="1"/>
</dbReference>
<organism evidence="4 5">
    <name type="scientific">Sitophilus oryzae</name>
    <name type="common">Rice weevil</name>
    <name type="synonym">Curculio oryzae</name>
    <dbReference type="NCBI Taxonomy" id="7048"/>
    <lineage>
        <taxon>Eukaryota</taxon>
        <taxon>Metazoa</taxon>
        <taxon>Ecdysozoa</taxon>
        <taxon>Arthropoda</taxon>
        <taxon>Hexapoda</taxon>
        <taxon>Insecta</taxon>
        <taxon>Pterygota</taxon>
        <taxon>Neoptera</taxon>
        <taxon>Endopterygota</taxon>
        <taxon>Coleoptera</taxon>
        <taxon>Polyphaga</taxon>
        <taxon>Cucujiformia</taxon>
        <taxon>Curculionidae</taxon>
        <taxon>Dryophthorinae</taxon>
        <taxon>Sitophilus</taxon>
    </lineage>
</organism>
<gene>
    <name evidence="5" type="primary">LOC115885394</name>
</gene>
<name>A0A6J2Y8I5_SITOR</name>
<dbReference type="OrthoDB" id="417891at2759"/>
<evidence type="ECO:0000313" key="5">
    <source>
        <dbReference type="RefSeq" id="XP_030760153.1"/>
    </source>
</evidence>
<dbReference type="GO" id="GO:0016616">
    <property type="term" value="F:oxidoreductase activity, acting on the CH-OH group of donors, NAD or NADP as acceptor"/>
    <property type="evidence" value="ECO:0007669"/>
    <property type="project" value="TreeGrafter"/>
</dbReference>
<dbReference type="InParanoid" id="A0A6J2Y8I5"/>
<sequence>MSEVSPLRKPQIIFDDLTSNMRFLNNGSTERRSFNIAGKVALITGGVSGLGLSFAKDLLKHQLRGLALADINYNLGQSICHELNEEYGEGKVIFINMDVVDMNQFKDAFEETVAVFGNVDILINNAGILDDRLWTKEIAINITGTINGIILGLETYLQKHRTGSEAVIANICSISGIGGKMAFPCPLYTCSKFAVHGLTITFGCPEHFQRTGVRVVAVCPGVTETPLVHNFVNRTLGDPYEKLCKVYFESHSLQRAESCARAMTKVIQSAPPGTLWVSEGDEEPYQYILPDRFKIPKVYME</sequence>